<dbReference type="GO" id="GO:0051213">
    <property type="term" value="F:dioxygenase activity"/>
    <property type="evidence" value="ECO:0007669"/>
    <property type="project" value="UniProtKB-ARBA"/>
</dbReference>
<dbReference type="Proteomes" id="UP000290289">
    <property type="component" value="Chromosome 16"/>
</dbReference>
<keyword evidence="5 6" id="KW-0408">Iron</keyword>
<evidence type="ECO:0000256" key="5">
    <source>
        <dbReference type="ARBA" id="ARBA00023004"/>
    </source>
</evidence>
<comment type="caution">
    <text evidence="8">The sequence shown here is derived from an EMBL/GenBank/DDBJ whole genome shotgun (WGS) entry which is preliminary data.</text>
</comment>
<evidence type="ECO:0000256" key="1">
    <source>
        <dbReference type="ARBA" id="ARBA00001962"/>
    </source>
</evidence>
<evidence type="ECO:0000313" key="9">
    <source>
        <dbReference type="Proteomes" id="UP000290289"/>
    </source>
</evidence>
<dbReference type="InterPro" id="IPR005123">
    <property type="entry name" value="Oxoglu/Fe-dep_dioxygenase_dom"/>
</dbReference>
<dbReference type="Pfam" id="PF03171">
    <property type="entry name" value="2OG-FeII_Oxy"/>
    <property type="match status" value="1"/>
</dbReference>
<dbReference type="PANTHER" id="PTHR10209:SF123">
    <property type="entry name" value="FE2OG DIOXYGENASE DOMAIN-CONTAINING PROTEIN"/>
    <property type="match status" value="1"/>
</dbReference>
<dbReference type="InterPro" id="IPR026992">
    <property type="entry name" value="DIOX_N"/>
</dbReference>
<dbReference type="STRING" id="3750.A0A498HNM4"/>
<evidence type="ECO:0000259" key="7">
    <source>
        <dbReference type="PROSITE" id="PS51471"/>
    </source>
</evidence>
<evidence type="ECO:0000256" key="2">
    <source>
        <dbReference type="ARBA" id="ARBA00008056"/>
    </source>
</evidence>
<dbReference type="AlphaFoldDB" id="A0A498HNM4"/>
<keyword evidence="4 6" id="KW-0560">Oxidoreductase</keyword>
<reference evidence="8 9" key="1">
    <citation type="submission" date="2018-10" db="EMBL/GenBank/DDBJ databases">
        <title>A high-quality apple genome assembly.</title>
        <authorList>
            <person name="Hu J."/>
        </authorList>
    </citation>
    <scope>NUCLEOTIDE SEQUENCE [LARGE SCALE GENOMIC DNA]</scope>
    <source>
        <strain evidence="9">cv. HFTH1</strain>
        <tissue evidence="8">Young leaf</tissue>
    </source>
</reference>
<keyword evidence="3 6" id="KW-0479">Metal-binding</keyword>
<dbReference type="Gene3D" id="2.60.120.330">
    <property type="entry name" value="B-lactam Antibiotic, Isopenicillin N Synthase, Chain"/>
    <property type="match status" value="1"/>
</dbReference>
<accession>A0A498HNM4</accession>
<dbReference type="InterPro" id="IPR027443">
    <property type="entry name" value="IPNS-like_sf"/>
</dbReference>
<dbReference type="GO" id="GO:0046872">
    <property type="term" value="F:metal ion binding"/>
    <property type="evidence" value="ECO:0007669"/>
    <property type="project" value="UniProtKB-KW"/>
</dbReference>
<organism evidence="8 9">
    <name type="scientific">Malus domestica</name>
    <name type="common">Apple</name>
    <name type="synonym">Pyrus malus</name>
    <dbReference type="NCBI Taxonomy" id="3750"/>
    <lineage>
        <taxon>Eukaryota</taxon>
        <taxon>Viridiplantae</taxon>
        <taxon>Streptophyta</taxon>
        <taxon>Embryophyta</taxon>
        <taxon>Tracheophyta</taxon>
        <taxon>Spermatophyta</taxon>
        <taxon>Magnoliopsida</taxon>
        <taxon>eudicotyledons</taxon>
        <taxon>Gunneridae</taxon>
        <taxon>Pentapetalae</taxon>
        <taxon>rosids</taxon>
        <taxon>fabids</taxon>
        <taxon>Rosales</taxon>
        <taxon>Rosaceae</taxon>
        <taxon>Amygdaloideae</taxon>
        <taxon>Maleae</taxon>
        <taxon>Malus</taxon>
    </lineage>
</organism>
<proteinExistence type="inferred from homology"/>
<dbReference type="FunFam" id="2.60.120.330:FF:000005">
    <property type="entry name" value="1-aminocyclopropane-1-carboxylate oxidase homolog 1"/>
    <property type="match status" value="1"/>
</dbReference>
<gene>
    <name evidence="8" type="ORF">DVH24_013507</name>
</gene>
<evidence type="ECO:0000313" key="8">
    <source>
        <dbReference type="EMBL" id="RXH70761.1"/>
    </source>
</evidence>
<comment type="cofactor">
    <cofactor evidence="1">
        <name>Fe cation</name>
        <dbReference type="ChEBI" id="CHEBI:24875"/>
    </cofactor>
</comment>
<keyword evidence="9" id="KW-1185">Reference proteome</keyword>
<dbReference type="SUPFAM" id="SSF51197">
    <property type="entry name" value="Clavaminate synthase-like"/>
    <property type="match status" value="1"/>
</dbReference>
<dbReference type="PANTHER" id="PTHR10209">
    <property type="entry name" value="OXIDOREDUCTASE, 2OG-FE II OXYGENASE FAMILY PROTEIN"/>
    <property type="match status" value="1"/>
</dbReference>
<dbReference type="PROSITE" id="PS51471">
    <property type="entry name" value="FE2OG_OXY"/>
    <property type="match status" value="1"/>
</dbReference>
<dbReference type="InterPro" id="IPR044861">
    <property type="entry name" value="IPNS-like_FE2OG_OXY"/>
</dbReference>
<protein>
    <recommendedName>
        <fullName evidence="7">Fe2OG dioxygenase domain-containing protein</fullName>
    </recommendedName>
</protein>
<evidence type="ECO:0000256" key="6">
    <source>
        <dbReference type="RuleBase" id="RU003682"/>
    </source>
</evidence>
<comment type="similarity">
    <text evidence="2 6">Belongs to the iron/ascorbate-dependent oxidoreductase family.</text>
</comment>
<feature type="domain" description="Fe2OG dioxygenase" evidence="7">
    <location>
        <begin position="168"/>
        <end position="263"/>
    </location>
</feature>
<name>A0A498HNM4_MALDO</name>
<evidence type="ECO:0000256" key="3">
    <source>
        <dbReference type="ARBA" id="ARBA00022723"/>
    </source>
</evidence>
<sequence length="316" mass="36077">MVTKTRADERDGSGAKLSIPTIDLHGIDTDSVLRAQVVEKIRYACEKWGFFQVTNGIPVDVLDRMVHGIREFHEKDNDVKKELCSMDTGNQEQYLSSTRFHKSKRGNWRDTFVCYRSLNPPKPEELPPVCREIVIEYSKQVKDLGITLFELLSEALRMNPNKLKHMDCAEEFSIYGHYYPPCPKQELTIGTDQHTDGSFITILLQDQLGGLQVLYENRWVNVPPMQGALVINLVTNDKFISVNHRVIAQSVGPRVSVASFFMPDARPGNSKVYGPIKELLSEENPQIYREANIEDYLKHYLSERVKGNSALSQFKL</sequence>
<dbReference type="Pfam" id="PF14226">
    <property type="entry name" value="DIOX_N"/>
    <property type="match status" value="1"/>
</dbReference>
<dbReference type="EMBL" id="RDQH01000342">
    <property type="protein sequence ID" value="RXH70761.1"/>
    <property type="molecule type" value="Genomic_DNA"/>
</dbReference>
<evidence type="ECO:0000256" key="4">
    <source>
        <dbReference type="ARBA" id="ARBA00023002"/>
    </source>
</evidence>